<dbReference type="AlphaFoldDB" id="A0A940XX28"/>
<accession>A0A940XX28</accession>
<organism evidence="2 3">
    <name type="scientific">Streptomyces liliiviolaceus</name>
    <dbReference type="NCBI Taxonomy" id="2823109"/>
    <lineage>
        <taxon>Bacteria</taxon>
        <taxon>Bacillati</taxon>
        <taxon>Actinomycetota</taxon>
        <taxon>Actinomycetes</taxon>
        <taxon>Kitasatosporales</taxon>
        <taxon>Streptomycetaceae</taxon>
        <taxon>Streptomyces</taxon>
    </lineage>
</organism>
<gene>
    <name evidence="2" type="ORF">J8N05_08035</name>
</gene>
<name>A0A940XX28_9ACTN</name>
<dbReference type="Proteomes" id="UP000677413">
    <property type="component" value="Unassembled WGS sequence"/>
</dbReference>
<comment type="caution">
    <text evidence="2">The sequence shown here is derived from an EMBL/GenBank/DDBJ whole genome shotgun (WGS) entry which is preliminary data.</text>
</comment>
<proteinExistence type="predicted"/>
<dbReference type="Gene3D" id="3.30.460.10">
    <property type="entry name" value="Beta Polymerase, domain 2"/>
    <property type="match status" value="1"/>
</dbReference>
<dbReference type="Pfam" id="PF01909">
    <property type="entry name" value="NTP_transf_2"/>
    <property type="match status" value="1"/>
</dbReference>
<dbReference type="InterPro" id="IPR043519">
    <property type="entry name" value="NT_sf"/>
</dbReference>
<feature type="domain" description="Polymerase nucleotidyl transferase" evidence="1">
    <location>
        <begin position="47"/>
        <end position="78"/>
    </location>
</feature>
<protein>
    <submittedName>
        <fullName evidence="2">Nucleotidyltransferase domain-containing protein</fullName>
    </submittedName>
</protein>
<dbReference type="EMBL" id="JAGPYQ010000001">
    <property type="protein sequence ID" value="MBQ0848160.1"/>
    <property type="molecule type" value="Genomic_DNA"/>
</dbReference>
<dbReference type="PROSITE" id="PS50152">
    <property type="entry name" value="25A_SYNTH_3"/>
    <property type="match status" value="1"/>
</dbReference>
<sequence>MSAKRGLDAQGYIEREGSLGLVPAAFRPVVASARDRVLDVFGGRLHSAYLYGSIPRGTARVGRSDLDLLLVLREEPTEADRADARTLDGALDKEFTRIDGAGTLLAGRAQVLSDLERHDLGWFVACLCTPLLGEDLAEELPRYRPDALLARETNGDLALLLPRWRERIAEVTGVAGAGGPQEAALRPLVRYMSRHLVRTGFTLVMPRWNGWTSDLAEMAEVFAAYYPERDRPRRAAQLRKAAVLGHEPVGDRAVLRSYVDDLGPWLAEEYARVHGVKDPRP</sequence>
<keyword evidence="3" id="KW-1185">Reference proteome</keyword>
<dbReference type="SUPFAM" id="SSF81301">
    <property type="entry name" value="Nucleotidyltransferase"/>
    <property type="match status" value="1"/>
</dbReference>
<dbReference type="CDD" id="cd05403">
    <property type="entry name" value="NT_KNTase_like"/>
    <property type="match status" value="1"/>
</dbReference>
<dbReference type="RefSeq" id="WP_210881757.1">
    <property type="nucleotide sequence ID" value="NZ_JAGPYQ010000001.1"/>
</dbReference>
<dbReference type="InterPro" id="IPR002934">
    <property type="entry name" value="Polymerase_NTP_transf_dom"/>
</dbReference>
<evidence type="ECO:0000313" key="3">
    <source>
        <dbReference type="Proteomes" id="UP000677413"/>
    </source>
</evidence>
<reference evidence="2 3" key="1">
    <citation type="submission" date="2021-04" db="EMBL/GenBank/DDBJ databases">
        <authorList>
            <person name="Tang X."/>
            <person name="Zhou X."/>
            <person name="Chen X."/>
            <person name="Cernava T."/>
            <person name="Zhang C."/>
        </authorList>
    </citation>
    <scope>NUCLEOTIDE SEQUENCE [LARGE SCALE GENOMIC DNA]</scope>
    <source>
        <strain evidence="2 3">BH-SS-21</strain>
    </source>
</reference>
<evidence type="ECO:0000313" key="2">
    <source>
        <dbReference type="EMBL" id="MBQ0848160.1"/>
    </source>
</evidence>
<dbReference type="GO" id="GO:0016779">
    <property type="term" value="F:nucleotidyltransferase activity"/>
    <property type="evidence" value="ECO:0007669"/>
    <property type="project" value="InterPro"/>
</dbReference>
<evidence type="ECO:0000259" key="1">
    <source>
        <dbReference type="Pfam" id="PF01909"/>
    </source>
</evidence>